<evidence type="ECO:0000256" key="1">
    <source>
        <dbReference type="ARBA" id="ARBA00008791"/>
    </source>
</evidence>
<dbReference type="AlphaFoldDB" id="A0A0E4BX47"/>
<dbReference type="PANTHER" id="PTHR46268">
    <property type="entry name" value="STRESS RESPONSE PROTEIN NHAX"/>
    <property type="match status" value="1"/>
</dbReference>
<dbReference type="SUPFAM" id="SSF52402">
    <property type="entry name" value="Adenine nucleotide alpha hydrolases-like"/>
    <property type="match status" value="1"/>
</dbReference>
<sequence length="224" mass="23907">MATVFEMEQERATERSAAALAVFETEARKAEIPYGCRSIQDLPAEAASAVGAAARLYDLTVVLQPDTAQDSFDNATSTQILLQAGGPVLVIPHIFKGAFRPRRIGICWDGSRSAARAVKDAKPLLSGAEAVVVISINEVQVAPAEASAQNLMKHMGRSEIATTLIELTAERSEVQPSILSLAADEGLDMLVMGAYGHSRIREGLFGGVTREMLNTMTVPALMSH</sequence>
<gene>
    <name evidence="3" type="ORF">NK6_9013</name>
</gene>
<evidence type="ECO:0000313" key="4">
    <source>
        <dbReference type="Proteomes" id="UP000063308"/>
    </source>
</evidence>
<dbReference type="Gene3D" id="3.40.50.12370">
    <property type="match status" value="1"/>
</dbReference>
<dbReference type="InterPro" id="IPR006016">
    <property type="entry name" value="UspA"/>
</dbReference>
<accession>A0A0E4BX47</accession>
<dbReference type="CDD" id="cd00293">
    <property type="entry name" value="USP-like"/>
    <property type="match status" value="1"/>
</dbReference>
<protein>
    <recommendedName>
        <fullName evidence="2">UspA domain-containing protein</fullName>
    </recommendedName>
</protein>
<name>A0A0E4BX47_9BRAD</name>
<feature type="domain" description="UspA" evidence="2">
    <location>
        <begin position="102"/>
        <end position="222"/>
    </location>
</feature>
<reference evidence="3 4" key="1">
    <citation type="submission" date="2014-11" db="EMBL/GenBank/DDBJ databases">
        <title>Symbiosis island explosion on the genome of extra-slow-growing strains of soybean bradyrhizobia with massive insertion sequences.</title>
        <authorList>
            <person name="Iida T."/>
            <person name="Minamisawa K."/>
        </authorList>
    </citation>
    <scope>NUCLEOTIDE SEQUENCE [LARGE SCALE GENOMIC DNA]</scope>
    <source>
        <strain evidence="3 4">NK6</strain>
    </source>
</reference>
<evidence type="ECO:0000313" key="3">
    <source>
        <dbReference type="EMBL" id="BAR62157.1"/>
    </source>
</evidence>
<evidence type="ECO:0000259" key="2">
    <source>
        <dbReference type="Pfam" id="PF00582"/>
    </source>
</evidence>
<dbReference type="EMBL" id="AP014685">
    <property type="protein sequence ID" value="BAR62157.1"/>
    <property type="molecule type" value="Genomic_DNA"/>
</dbReference>
<dbReference type="PRINTS" id="PR01438">
    <property type="entry name" value="UNVRSLSTRESS"/>
</dbReference>
<dbReference type="Proteomes" id="UP000063308">
    <property type="component" value="Chromosome"/>
</dbReference>
<proteinExistence type="inferred from homology"/>
<dbReference type="PANTHER" id="PTHR46268:SF15">
    <property type="entry name" value="UNIVERSAL STRESS PROTEIN HP_0031"/>
    <property type="match status" value="1"/>
</dbReference>
<comment type="similarity">
    <text evidence="1">Belongs to the universal stress protein A family.</text>
</comment>
<dbReference type="InterPro" id="IPR006015">
    <property type="entry name" value="Universal_stress_UspA"/>
</dbReference>
<organism evidence="3 4">
    <name type="scientific">Bradyrhizobium diazoefficiens</name>
    <dbReference type="NCBI Taxonomy" id="1355477"/>
    <lineage>
        <taxon>Bacteria</taxon>
        <taxon>Pseudomonadati</taxon>
        <taxon>Pseudomonadota</taxon>
        <taxon>Alphaproteobacteria</taxon>
        <taxon>Hyphomicrobiales</taxon>
        <taxon>Nitrobacteraceae</taxon>
        <taxon>Bradyrhizobium</taxon>
    </lineage>
</organism>
<dbReference type="Pfam" id="PF00582">
    <property type="entry name" value="Usp"/>
    <property type="match status" value="1"/>
</dbReference>